<organism evidence="1 2">
    <name type="scientific">Limnofasciculus baicalensis BBK-W-15</name>
    <dbReference type="NCBI Taxonomy" id="2699891"/>
    <lineage>
        <taxon>Bacteria</taxon>
        <taxon>Bacillati</taxon>
        <taxon>Cyanobacteriota</taxon>
        <taxon>Cyanophyceae</taxon>
        <taxon>Coleofasciculales</taxon>
        <taxon>Coleofasciculaceae</taxon>
        <taxon>Limnofasciculus</taxon>
        <taxon>Limnofasciculus baicalensis</taxon>
    </lineage>
</organism>
<comment type="caution">
    <text evidence="1">The sequence shown here is derived from an EMBL/GenBank/DDBJ whole genome shotgun (WGS) entry which is preliminary data.</text>
</comment>
<evidence type="ECO:0000313" key="1">
    <source>
        <dbReference type="EMBL" id="MCP2730490.1"/>
    </source>
</evidence>
<evidence type="ECO:0000313" key="2">
    <source>
        <dbReference type="Proteomes" id="UP001204953"/>
    </source>
</evidence>
<reference evidence="1" key="1">
    <citation type="submission" date="2022-06" db="EMBL/GenBank/DDBJ databases">
        <title>New cyanobacteria of genus Symplocastrum in benthos of Lake Baikal.</title>
        <authorList>
            <person name="Sorokovikova E."/>
            <person name="Tikhonova I."/>
            <person name="Krasnopeev A."/>
            <person name="Evseev P."/>
            <person name="Gladkikh A."/>
            <person name="Belykh O."/>
        </authorList>
    </citation>
    <scope>NUCLEOTIDE SEQUENCE</scope>
    <source>
        <strain evidence="1">BBK-W-15</strain>
    </source>
</reference>
<gene>
    <name evidence="1" type="ORF">NJ959_18855</name>
</gene>
<dbReference type="AlphaFoldDB" id="A0AAE3GTL0"/>
<proteinExistence type="predicted"/>
<protein>
    <submittedName>
        <fullName evidence="1">Uncharacterized protein</fullName>
    </submittedName>
</protein>
<dbReference type="RefSeq" id="WP_254013247.1">
    <property type="nucleotide sequence ID" value="NZ_JAMZMM010000206.1"/>
</dbReference>
<dbReference type="Proteomes" id="UP001204953">
    <property type="component" value="Unassembled WGS sequence"/>
</dbReference>
<dbReference type="EMBL" id="JAMZMM010000206">
    <property type="protein sequence ID" value="MCP2730490.1"/>
    <property type="molecule type" value="Genomic_DNA"/>
</dbReference>
<accession>A0AAE3GTL0</accession>
<keyword evidence="2" id="KW-1185">Reference proteome</keyword>
<sequence>MLSFLKRVTQLLMLLIFMSVFGVGKVKAQSITPAEDGANSLIINDLIELIETPQGQAEIKFPLIQMRQLISPQFPLK</sequence>
<name>A0AAE3GTL0_9CYAN</name>